<comment type="function">
    <text evidence="2">E2 component of the 2-oxoglutarate dehydrogenase (OGDH) complex which catalyzes the second step in the conversion of 2-oxoglutarate to succinyl-CoA and CO(2).</text>
</comment>
<proteinExistence type="inferred from homology"/>
<dbReference type="GO" id="GO:0031405">
    <property type="term" value="F:lipoic acid binding"/>
    <property type="evidence" value="ECO:0007669"/>
    <property type="project" value="TreeGrafter"/>
</dbReference>
<dbReference type="PANTHER" id="PTHR43178">
    <property type="entry name" value="DIHYDROLIPOAMIDE ACETYLTRANSFERASE COMPONENT OF PYRUVATE DEHYDROGENASE COMPLEX"/>
    <property type="match status" value="1"/>
</dbReference>
<evidence type="ECO:0000259" key="12">
    <source>
        <dbReference type="PROSITE" id="PS50968"/>
    </source>
</evidence>
<comment type="similarity">
    <text evidence="4 10">Belongs to the 2-oxoacid dehydrogenase family.</text>
</comment>
<comment type="subunit">
    <text evidence="5">Forms a 24-polypeptide structural core with octahedral symmetry. Part of the 2-oxoglutarate dehydrogenase (OGDH) complex composed of E1 (2-oxoglutarate dehydrogenase), E2 (dihydrolipoamide succinyltransferase) and E3 (dihydrolipoamide dehydrogenase); the complex contains multiple copies of the three enzymatic components (E1, E2 and E3).</text>
</comment>
<dbReference type="Gene3D" id="2.40.50.100">
    <property type="match status" value="2"/>
</dbReference>
<dbReference type="SUPFAM" id="SSF52777">
    <property type="entry name" value="CoA-dependent acyltransferases"/>
    <property type="match status" value="1"/>
</dbReference>
<comment type="catalytic activity">
    <reaction evidence="9">
        <text>N(6)-[(R)-dihydrolipoyl]-L-lysyl-[protein] + succinyl-CoA = N(6)-[(R)-S(8)-succinyldihydrolipoyl]-L-lysyl-[protein] + CoA</text>
        <dbReference type="Rhea" id="RHEA:15213"/>
        <dbReference type="Rhea" id="RHEA-COMP:10475"/>
        <dbReference type="Rhea" id="RHEA-COMP:20092"/>
        <dbReference type="ChEBI" id="CHEBI:57287"/>
        <dbReference type="ChEBI" id="CHEBI:57292"/>
        <dbReference type="ChEBI" id="CHEBI:83100"/>
        <dbReference type="ChEBI" id="CHEBI:83120"/>
        <dbReference type="EC" id="2.3.1.61"/>
    </reaction>
</comment>
<feature type="domain" description="Lipoyl-binding" evidence="12">
    <location>
        <begin position="3"/>
        <end position="78"/>
    </location>
</feature>
<dbReference type="AlphaFoldDB" id="A0A9X2L6M4"/>
<dbReference type="GO" id="GO:0004149">
    <property type="term" value="F:dihydrolipoyllysine-residue succinyltransferase activity"/>
    <property type="evidence" value="ECO:0007669"/>
    <property type="project" value="UniProtKB-EC"/>
</dbReference>
<evidence type="ECO:0000256" key="4">
    <source>
        <dbReference type="ARBA" id="ARBA00007317"/>
    </source>
</evidence>
<gene>
    <name evidence="14" type="ORF">NOG11_01285</name>
</gene>
<evidence type="ECO:0000256" key="11">
    <source>
        <dbReference type="SAM" id="MobiDB-lite"/>
    </source>
</evidence>
<dbReference type="InterPro" id="IPR011053">
    <property type="entry name" value="Single_hybrid_motif"/>
</dbReference>
<dbReference type="InterPro" id="IPR023213">
    <property type="entry name" value="CAT-like_dom_sf"/>
</dbReference>
<evidence type="ECO:0000256" key="5">
    <source>
        <dbReference type="ARBA" id="ARBA00011666"/>
    </source>
</evidence>
<evidence type="ECO:0000259" key="13">
    <source>
        <dbReference type="PROSITE" id="PS51826"/>
    </source>
</evidence>
<feature type="domain" description="Peripheral subunit-binding (PSBD)" evidence="13">
    <location>
        <begin position="295"/>
        <end position="332"/>
    </location>
</feature>
<feature type="region of interest" description="Disordered" evidence="11">
    <location>
        <begin position="82"/>
        <end position="101"/>
    </location>
</feature>
<accession>A0A9X2L6M4</accession>
<dbReference type="GO" id="GO:0016407">
    <property type="term" value="F:acetyltransferase activity"/>
    <property type="evidence" value="ECO:0007669"/>
    <property type="project" value="TreeGrafter"/>
</dbReference>
<keyword evidence="7 10" id="KW-0450">Lipoyl</keyword>
<comment type="pathway">
    <text evidence="3">Amino-acid degradation; L-lysine degradation via saccharopine pathway; glutaryl-CoA from L-lysine: step 6/6.</text>
</comment>
<keyword evidence="15" id="KW-1185">Reference proteome</keyword>
<dbReference type="InterPro" id="IPR050743">
    <property type="entry name" value="2-oxoacid_DH_E2_comp"/>
</dbReference>
<dbReference type="EMBL" id="JANIBC010000001">
    <property type="protein sequence ID" value="MCQ8184010.1"/>
    <property type="molecule type" value="Genomic_DNA"/>
</dbReference>
<feature type="compositionally biased region" description="Basic and acidic residues" evidence="11">
    <location>
        <begin position="303"/>
        <end position="313"/>
    </location>
</feature>
<evidence type="ECO:0000256" key="9">
    <source>
        <dbReference type="ARBA" id="ARBA00052761"/>
    </source>
</evidence>
<dbReference type="InterPro" id="IPR000089">
    <property type="entry name" value="Biotin_lipoyl"/>
</dbReference>
<dbReference type="PROSITE" id="PS50968">
    <property type="entry name" value="BIOTINYL_LIPOYL"/>
    <property type="match status" value="2"/>
</dbReference>
<evidence type="ECO:0000256" key="6">
    <source>
        <dbReference type="ARBA" id="ARBA00022679"/>
    </source>
</evidence>
<dbReference type="InterPro" id="IPR004167">
    <property type="entry name" value="PSBD"/>
</dbReference>
<dbReference type="InterPro" id="IPR003016">
    <property type="entry name" value="2-oxoA_DH_lipoyl-BS"/>
</dbReference>
<comment type="caution">
    <text evidence="14">The sequence shown here is derived from an EMBL/GenBank/DDBJ whole genome shotgun (WGS) entry which is preliminary data.</text>
</comment>
<organism evidence="14 15">
    <name type="scientific">Parvularcula maris</name>
    <dbReference type="NCBI Taxonomy" id="2965077"/>
    <lineage>
        <taxon>Bacteria</taxon>
        <taxon>Pseudomonadati</taxon>
        <taxon>Pseudomonadota</taxon>
        <taxon>Alphaproteobacteria</taxon>
        <taxon>Parvularculales</taxon>
        <taxon>Parvularculaceae</taxon>
        <taxon>Parvularcula</taxon>
    </lineage>
</organism>
<feature type="domain" description="Lipoyl-binding" evidence="12">
    <location>
        <begin position="141"/>
        <end position="216"/>
    </location>
</feature>
<feature type="region of interest" description="Disordered" evidence="11">
    <location>
        <begin position="225"/>
        <end position="320"/>
    </location>
</feature>
<dbReference type="CDD" id="cd06849">
    <property type="entry name" value="lipoyl_domain"/>
    <property type="match status" value="2"/>
</dbReference>
<dbReference type="PROSITE" id="PS51826">
    <property type="entry name" value="PSBD"/>
    <property type="match status" value="1"/>
</dbReference>
<dbReference type="Pfam" id="PF00364">
    <property type="entry name" value="Biotin_lipoyl"/>
    <property type="match status" value="2"/>
</dbReference>
<dbReference type="Proteomes" id="UP001142610">
    <property type="component" value="Unassembled WGS sequence"/>
</dbReference>
<dbReference type="GO" id="GO:0005737">
    <property type="term" value="C:cytoplasm"/>
    <property type="evidence" value="ECO:0007669"/>
    <property type="project" value="TreeGrafter"/>
</dbReference>
<dbReference type="PANTHER" id="PTHR43178:SF5">
    <property type="entry name" value="LIPOAMIDE ACYLTRANSFERASE COMPONENT OF BRANCHED-CHAIN ALPHA-KETO ACID DEHYDROGENASE COMPLEX, MITOCHONDRIAL"/>
    <property type="match status" value="1"/>
</dbReference>
<evidence type="ECO:0000313" key="14">
    <source>
        <dbReference type="EMBL" id="MCQ8184010.1"/>
    </source>
</evidence>
<dbReference type="InterPro" id="IPR036625">
    <property type="entry name" value="E3-bd_dom_sf"/>
</dbReference>
<feature type="region of interest" description="Disordered" evidence="11">
    <location>
        <begin position="107"/>
        <end position="142"/>
    </location>
</feature>
<sequence length="575" mass="60475">MTIHTIKLPDVGEGVTEAEFVELHVKVGDMVEPDQNLVDVMTDKATVEVPSPRKGKVVWIGAEPGEVVAVGAEIIKIEMEGGASDTVSAPEPEPRANVAQSDEIAQSAAVKGAADAEGHGGAVPADPGKTNGAAPASGSSTYTIKLPDVGEGVTEAEFVELHVKVGDTVEPDQNLADVMTDKATVEIPSPRAGKVTWIGASVGETIAVGAEIIKLEVAGGAGAEPASQASQSAEDAPAAPKAAAPAPTSSPQTSSSQPADRKALARSAARQALTGGAAPAPTQARRPVTRQGKPLASPAVRGRARDQGIDLHQVEGTGPEGRILDADLHAFQSAPAGAAPQADDSVEKIKVIGLRRKIAEKMQEAKRHIPHITYVDEVDMTALEELRQHMNKTKGKDQPKLTILPFITTAIVRAVEDFPQMNARYDDEAGVIQRFKAAHIGIATQTDNGLMVPVMRHAETMDVYHMADEVVRLSGAARDGSAKREELSGSTITITSLGPIGGVTTTPIINRPEVAIVGPNKIQTLPRFNAHGQVEARKIMNLSSSFDHRIIDGYEAAEFVQKIKGYLEFPATLFV</sequence>
<dbReference type="Pfam" id="PF02817">
    <property type="entry name" value="E3_binding"/>
    <property type="match status" value="1"/>
</dbReference>
<dbReference type="FunFam" id="3.30.559.10:FF:000007">
    <property type="entry name" value="Dihydrolipoamide acetyltransferase component of pyruvate dehydrogenase complex"/>
    <property type="match status" value="1"/>
</dbReference>
<evidence type="ECO:0000256" key="7">
    <source>
        <dbReference type="ARBA" id="ARBA00022823"/>
    </source>
</evidence>
<reference evidence="14" key="1">
    <citation type="submission" date="2022-07" db="EMBL/GenBank/DDBJ databases">
        <title>Parvularcula maris sp. nov., an algicidal bacterium isolated from seawater.</title>
        <authorList>
            <person name="Li F."/>
        </authorList>
    </citation>
    <scope>NUCLEOTIDE SEQUENCE</scope>
    <source>
        <strain evidence="14">BGMRC 0090</strain>
    </source>
</reference>
<evidence type="ECO:0000256" key="2">
    <source>
        <dbReference type="ARBA" id="ARBA00004052"/>
    </source>
</evidence>
<dbReference type="Gene3D" id="3.30.559.10">
    <property type="entry name" value="Chloramphenicol acetyltransferase-like domain"/>
    <property type="match status" value="1"/>
</dbReference>
<dbReference type="EC" id="2.3.1.-" evidence="10"/>
<evidence type="ECO:0000256" key="10">
    <source>
        <dbReference type="RuleBase" id="RU003423"/>
    </source>
</evidence>
<evidence type="ECO:0000256" key="1">
    <source>
        <dbReference type="ARBA" id="ARBA00001938"/>
    </source>
</evidence>
<feature type="compositionally biased region" description="Low complexity" evidence="11">
    <location>
        <begin position="225"/>
        <end position="258"/>
    </location>
</feature>
<keyword evidence="6 10" id="KW-0808">Transferase</keyword>
<protein>
    <recommendedName>
        <fullName evidence="10">Dihydrolipoamide acetyltransferase component of pyruvate dehydrogenase complex</fullName>
        <ecNumber evidence="10">2.3.1.-</ecNumber>
    </recommendedName>
</protein>
<dbReference type="SUPFAM" id="SSF47005">
    <property type="entry name" value="Peripheral subunit-binding domain of 2-oxo acid dehydrogenase complex"/>
    <property type="match status" value="1"/>
</dbReference>
<evidence type="ECO:0000256" key="8">
    <source>
        <dbReference type="ARBA" id="ARBA00023315"/>
    </source>
</evidence>
<evidence type="ECO:0000313" key="15">
    <source>
        <dbReference type="Proteomes" id="UP001142610"/>
    </source>
</evidence>
<dbReference type="InterPro" id="IPR001078">
    <property type="entry name" value="2-oxoacid_DH_actylTfrase"/>
</dbReference>
<dbReference type="PROSITE" id="PS00189">
    <property type="entry name" value="LIPOYL"/>
    <property type="match status" value="2"/>
</dbReference>
<dbReference type="SUPFAM" id="SSF51230">
    <property type="entry name" value="Single hybrid motif"/>
    <property type="match status" value="2"/>
</dbReference>
<keyword evidence="8 10" id="KW-0012">Acyltransferase</keyword>
<evidence type="ECO:0000256" key="3">
    <source>
        <dbReference type="ARBA" id="ARBA00005145"/>
    </source>
</evidence>
<dbReference type="Gene3D" id="4.10.320.10">
    <property type="entry name" value="E3-binding domain"/>
    <property type="match status" value="1"/>
</dbReference>
<dbReference type="Pfam" id="PF00198">
    <property type="entry name" value="2-oxoacid_dh"/>
    <property type="match status" value="1"/>
</dbReference>
<comment type="cofactor">
    <cofactor evidence="1 10">
        <name>(R)-lipoate</name>
        <dbReference type="ChEBI" id="CHEBI:83088"/>
    </cofactor>
</comment>
<name>A0A9X2L6M4_9PROT</name>